<organism evidence="1 2">
    <name type="scientific">Streptomyces heilongjiangensis</name>
    <dbReference type="NCBI Taxonomy" id="945052"/>
    <lineage>
        <taxon>Bacteria</taxon>
        <taxon>Bacillati</taxon>
        <taxon>Actinomycetota</taxon>
        <taxon>Actinomycetes</taxon>
        <taxon>Kitasatosporales</taxon>
        <taxon>Streptomycetaceae</taxon>
        <taxon>Streptomyces</taxon>
    </lineage>
</organism>
<dbReference type="RefSeq" id="WP_272170485.1">
    <property type="nucleotide sequence ID" value="NZ_JAQOSL010000018.1"/>
</dbReference>
<comment type="caution">
    <text evidence="1">The sequence shown here is derived from an EMBL/GenBank/DDBJ whole genome shotgun (WGS) entry which is preliminary data.</text>
</comment>
<evidence type="ECO:0000313" key="1">
    <source>
        <dbReference type="EMBL" id="MFC5810893.1"/>
    </source>
</evidence>
<sequence length="42" mass="4463">MPHSERTGPDAAAPARPRLLAARDSHLRAVRGAHAYDTPSDA</sequence>
<accession>A0ABW1BE09</accession>
<name>A0ABW1BE09_9ACTN</name>
<gene>
    <name evidence="1" type="ORF">ACFQGO_25925</name>
</gene>
<proteinExistence type="predicted"/>
<dbReference type="EMBL" id="JBHSNZ010000020">
    <property type="protein sequence ID" value="MFC5810893.1"/>
    <property type="molecule type" value="Genomic_DNA"/>
</dbReference>
<protein>
    <submittedName>
        <fullName evidence="1">Uncharacterized protein</fullName>
    </submittedName>
</protein>
<reference evidence="2" key="1">
    <citation type="journal article" date="2019" name="Int. J. Syst. Evol. Microbiol.">
        <title>The Global Catalogue of Microorganisms (GCM) 10K type strain sequencing project: providing services to taxonomists for standard genome sequencing and annotation.</title>
        <authorList>
            <consortium name="The Broad Institute Genomics Platform"/>
            <consortium name="The Broad Institute Genome Sequencing Center for Infectious Disease"/>
            <person name="Wu L."/>
            <person name="Ma J."/>
        </authorList>
    </citation>
    <scope>NUCLEOTIDE SEQUENCE [LARGE SCALE GENOMIC DNA]</scope>
    <source>
        <strain evidence="2">JCM 9918</strain>
    </source>
</reference>
<keyword evidence="2" id="KW-1185">Reference proteome</keyword>
<evidence type="ECO:0000313" key="2">
    <source>
        <dbReference type="Proteomes" id="UP001596112"/>
    </source>
</evidence>
<dbReference type="Proteomes" id="UP001596112">
    <property type="component" value="Unassembled WGS sequence"/>
</dbReference>